<dbReference type="InterPro" id="IPR044978">
    <property type="entry name" value="GRV2/DNAJC13"/>
</dbReference>
<evidence type="ECO:0000259" key="2">
    <source>
        <dbReference type="Pfam" id="PF19432"/>
    </source>
</evidence>
<dbReference type="AlphaFoldDB" id="A0A9N9WJF4"/>
<dbReference type="InterPro" id="IPR045802">
    <property type="entry name" value="GRV2/DNAJC13_N"/>
</dbReference>
<sequence length="358" mass="41977">PSGLLAFLESTEAPPATALEEERVDERDNLQLVQQTVKQRAPHWEALERQVKYVEKHLEHYAALALQHWAQKTGRGAPNASGQGKEARERPVVLRRRRERLKSTANWPLFYYQFHRDHALPNLIWNHTTREELRNALESELRAFMCDREAAGNTLTSWNHAELEVHYQCLQNEVKIGDYYLRILLEQRDNDDSPIRKSYEFFNDLYHRFLSTPKVEMKCMCLQAMSIVYGRYFEDIGPFADTKYIVQMLDRTCDRMERDRLVQFLSKLILHRRNVSEILEWNGIRILVELMTLAHLHTSRATVPAQSNVIEGPAQQQGGGDREWYYNLEQGDKVQRMGPVSFQQVSSVVVFHVNYDNY</sequence>
<evidence type="ECO:0000313" key="4">
    <source>
        <dbReference type="Proteomes" id="UP001153714"/>
    </source>
</evidence>
<dbReference type="OrthoDB" id="69656at2759"/>
<organism evidence="3 4">
    <name type="scientific">Diatraea saccharalis</name>
    <name type="common">sugarcane borer</name>
    <dbReference type="NCBI Taxonomy" id="40085"/>
    <lineage>
        <taxon>Eukaryota</taxon>
        <taxon>Metazoa</taxon>
        <taxon>Ecdysozoa</taxon>
        <taxon>Arthropoda</taxon>
        <taxon>Hexapoda</taxon>
        <taxon>Insecta</taxon>
        <taxon>Pterygota</taxon>
        <taxon>Neoptera</taxon>
        <taxon>Endopterygota</taxon>
        <taxon>Lepidoptera</taxon>
        <taxon>Glossata</taxon>
        <taxon>Ditrysia</taxon>
        <taxon>Pyraloidea</taxon>
        <taxon>Crambidae</taxon>
        <taxon>Crambinae</taxon>
        <taxon>Diatraea</taxon>
    </lineage>
</organism>
<evidence type="ECO:0000313" key="3">
    <source>
        <dbReference type="EMBL" id="CAG9795548.1"/>
    </source>
</evidence>
<feature type="region of interest" description="Disordered" evidence="1">
    <location>
        <begin position="72"/>
        <end position="91"/>
    </location>
</feature>
<dbReference type="PANTHER" id="PTHR36983">
    <property type="entry name" value="DNAJ HOMOLOG SUBFAMILY C MEMBER 13"/>
    <property type="match status" value="1"/>
</dbReference>
<keyword evidence="4" id="KW-1185">Reference proteome</keyword>
<gene>
    <name evidence="3" type="ORF">DIATSA_LOCUS12800</name>
</gene>
<accession>A0A9N9WJF4</accession>
<feature type="non-terminal residue" evidence="3">
    <location>
        <position position="1"/>
    </location>
</feature>
<feature type="domain" description="DnaJ homologue subfamily C GRV2/DNAJC13 N-terminal" evidence="2">
    <location>
        <begin position="1"/>
        <end position="187"/>
    </location>
</feature>
<reference evidence="3" key="1">
    <citation type="submission" date="2021-12" db="EMBL/GenBank/DDBJ databases">
        <authorList>
            <person name="King R."/>
        </authorList>
    </citation>
    <scope>NUCLEOTIDE SEQUENCE</scope>
</reference>
<dbReference type="PANTHER" id="PTHR36983:SF2">
    <property type="entry name" value="DNAJ HOMOLOG SUBFAMILY C MEMBER 13"/>
    <property type="match status" value="1"/>
</dbReference>
<dbReference type="GO" id="GO:0010008">
    <property type="term" value="C:endosome membrane"/>
    <property type="evidence" value="ECO:0007669"/>
    <property type="project" value="TreeGrafter"/>
</dbReference>
<dbReference type="Pfam" id="PF19432">
    <property type="entry name" value="RME-8_N"/>
    <property type="match status" value="1"/>
</dbReference>
<name>A0A9N9WJF4_9NEOP</name>
<protein>
    <recommendedName>
        <fullName evidence="2">DnaJ homologue subfamily C GRV2/DNAJC13 N-terminal domain-containing protein</fullName>
    </recommendedName>
</protein>
<proteinExistence type="predicted"/>
<dbReference type="GO" id="GO:0007032">
    <property type="term" value="P:endosome organization"/>
    <property type="evidence" value="ECO:0007669"/>
    <property type="project" value="InterPro"/>
</dbReference>
<reference evidence="3" key="2">
    <citation type="submission" date="2022-10" db="EMBL/GenBank/DDBJ databases">
        <authorList>
            <consortium name="ENA_rothamsted_submissions"/>
            <consortium name="culmorum"/>
            <person name="King R."/>
        </authorList>
    </citation>
    <scope>NUCLEOTIDE SEQUENCE</scope>
</reference>
<dbReference type="GO" id="GO:0006898">
    <property type="term" value="P:receptor-mediated endocytosis"/>
    <property type="evidence" value="ECO:0007669"/>
    <property type="project" value="TreeGrafter"/>
</dbReference>
<dbReference type="Proteomes" id="UP001153714">
    <property type="component" value="Chromosome 8"/>
</dbReference>
<evidence type="ECO:0000256" key="1">
    <source>
        <dbReference type="SAM" id="MobiDB-lite"/>
    </source>
</evidence>
<dbReference type="GO" id="GO:2000641">
    <property type="term" value="P:regulation of early endosome to late endosome transport"/>
    <property type="evidence" value="ECO:0007669"/>
    <property type="project" value="InterPro"/>
</dbReference>
<dbReference type="EMBL" id="OU893339">
    <property type="protein sequence ID" value="CAG9795548.1"/>
    <property type="molecule type" value="Genomic_DNA"/>
</dbReference>